<evidence type="ECO:0000313" key="2">
    <source>
        <dbReference type="Proteomes" id="UP000678393"/>
    </source>
</evidence>
<dbReference type="EMBL" id="CAJHNH020002224">
    <property type="protein sequence ID" value="CAG5126020.1"/>
    <property type="molecule type" value="Genomic_DNA"/>
</dbReference>
<dbReference type="AlphaFoldDB" id="A0A8S3ZE30"/>
<gene>
    <name evidence="1" type="ORF">CUNI_LOCUS11578</name>
</gene>
<name>A0A8S3ZE30_9EUPU</name>
<feature type="non-terminal residue" evidence="1">
    <location>
        <position position="1"/>
    </location>
</feature>
<reference evidence="1" key="1">
    <citation type="submission" date="2021-04" db="EMBL/GenBank/DDBJ databases">
        <authorList>
            <consortium name="Molecular Ecology Group"/>
        </authorList>
    </citation>
    <scope>NUCLEOTIDE SEQUENCE</scope>
</reference>
<accession>A0A8S3ZE30</accession>
<comment type="caution">
    <text evidence="1">The sequence shown here is derived from an EMBL/GenBank/DDBJ whole genome shotgun (WGS) entry which is preliminary data.</text>
</comment>
<dbReference type="Proteomes" id="UP000678393">
    <property type="component" value="Unassembled WGS sequence"/>
</dbReference>
<feature type="non-terminal residue" evidence="1">
    <location>
        <position position="84"/>
    </location>
</feature>
<keyword evidence="2" id="KW-1185">Reference proteome</keyword>
<evidence type="ECO:0000313" key="1">
    <source>
        <dbReference type="EMBL" id="CAG5126020.1"/>
    </source>
</evidence>
<proteinExistence type="predicted"/>
<organism evidence="1 2">
    <name type="scientific">Candidula unifasciata</name>
    <dbReference type="NCBI Taxonomy" id="100452"/>
    <lineage>
        <taxon>Eukaryota</taxon>
        <taxon>Metazoa</taxon>
        <taxon>Spiralia</taxon>
        <taxon>Lophotrochozoa</taxon>
        <taxon>Mollusca</taxon>
        <taxon>Gastropoda</taxon>
        <taxon>Heterobranchia</taxon>
        <taxon>Euthyneura</taxon>
        <taxon>Panpulmonata</taxon>
        <taxon>Eupulmonata</taxon>
        <taxon>Stylommatophora</taxon>
        <taxon>Helicina</taxon>
        <taxon>Helicoidea</taxon>
        <taxon>Geomitridae</taxon>
        <taxon>Candidula</taxon>
    </lineage>
</organism>
<sequence length="84" mass="8388">FSNSTMISDGWTSSCGVSVTSLTSGCVTTSSVTSVLYVSVTSSEGFSNSTTISNGWTSSCGVSVTSLTSGCVTSSSVISVLYVS</sequence>
<protein>
    <submittedName>
        <fullName evidence="1">Uncharacterized protein</fullName>
    </submittedName>
</protein>